<name>A0A816DG58_ADIRI</name>
<dbReference type="AlphaFoldDB" id="A0A816DG58"/>
<proteinExistence type="predicted"/>
<keyword evidence="1" id="KW-1133">Transmembrane helix</keyword>
<protein>
    <submittedName>
        <fullName evidence="2">Uncharacterized protein</fullName>
    </submittedName>
</protein>
<gene>
    <name evidence="2" type="ORF">XAT740_LOCUS52474</name>
</gene>
<feature type="transmembrane region" description="Helical" evidence="1">
    <location>
        <begin position="73"/>
        <end position="97"/>
    </location>
</feature>
<dbReference type="EMBL" id="CAJNOR010008665">
    <property type="protein sequence ID" value="CAF1635960.1"/>
    <property type="molecule type" value="Genomic_DNA"/>
</dbReference>
<organism evidence="2 3">
    <name type="scientific">Adineta ricciae</name>
    <name type="common">Rotifer</name>
    <dbReference type="NCBI Taxonomy" id="249248"/>
    <lineage>
        <taxon>Eukaryota</taxon>
        <taxon>Metazoa</taxon>
        <taxon>Spiralia</taxon>
        <taxon>Gnathifera</taxon>
        <taxon>Rotifera</taxon>
        <taxon>Eurotatoria</taxon>
        <taxon>Bdelloidea</taxon>
        <taxon>Adinetida</taxon>
        <taxon>Adinetidae</taxon>
        <taxon>Adineta</taxon>
    </lineage>
</organism>
<keyword evidence="3" id="KW-1185">Reference proteome</keyword>
<evidence type="ECO:0000256" key="1">
    <source>
        <dbReference type="SAM" id="Phobius"/>
    </source>
</evidence>
<sequence>MSKTFLYGCTLIYAFFFAGPCLVQLIGGSIYKGQCPYWPSLPLLSQTQGSLGIILFFIVLFAQLSFRYEAMGLCLGFTILGTLIHATQIIICIYATIASFVESGKGVMQYDDATLSTYCHPKLIDVCKATSLVEDILPPLFFCIFGYIFRCILES</sequence>
<feature type="transmembrane region" description="Helical" evidence="1">
    <location>
        <begin position="136"/>
        <end position="153"/>
    </location>
</feature>
<feature type="transmembrane region" description="Helical" evidence="1">
    <location>
        <begin position="47"/>
        <end position="66"/>
    </location>
</feature>
<reference evidence="2" key="1">
    <citation type="submission" date="2021-02" db="EMBL/GenBank/DDBJ databases">
        <authorList>
            <person name="Nowell W R."/>
        </authorList>
    </citation>
    <scope>NUCLEOTIDE SEQUENCE</scope>
</reference>
<comment type="caution">
    <text evidence="2">The sequence shown here is derived from an EMBL/GenBank/DDBJ whole genome shotgun (WGS) entry which is preliminary data.</text>
</comment>
<evidence type="ECO:0000313" key="2">
    <source>
        <dbReference type="EMBL" id="CAF1635960.1"/>
    </source>
</evidence>
<feature type="transmembrane region" description="Helical" evidence="1">
    <location>
        <begin position="5"/>
        <end position="27"/>
    </location>
</feature>
<keyword evidence="1" id="KW-0812">Transmembrane</keyword>
<dbReference type="Proteomes" id="UP000663828">
    <property type="component" value="Unassembled WGS sequence"/>
</dbReference>
<accession>A0A816DG58</accession>
<evidence type="ECO:0000313" key="3">
    <source>
        <dbReference type="Proteomes" id="UP000663828"/>
    </source>
</evidence>
<keyword evidence="1" id="KW-0472">Membrane</keyword>